<feature type="domain" description="HMG box" evidence="8">
    <location>
        <begin position="105"/>
        <end position="173"/>
    </location>
</feature>
<dbReference type="Proteomes" id="UP001148018">
    <property type="component" value="Unassembled WGS sequence"/>
</dbReference>
<evidence type="ECO:0000256" key="7">
    <source>
        <dbReference type="SAM" id="MobiDB-lite"/>
    </source>
</evidence>
<protein>
    <recommendedName>
        <fullName evidence="8">HMG box domain-containing protein</fullName>
    </recommendedName>
</protein>
<organism evidence="9 10">
    <name type="scientific">Muraenolepis orangiensis</name>
    <name type="common">Patagonian moray cod</name>
    <dbReference type="NCBI Taxonomy" id="630683"/>
    <lineage>
        <taxon>Eukaryota</taxon>
        <taxon>Metazoa</taxon>
        <taxon>Chordata</taxon>
        <taxon>Craniata</taxon>
        <taxon>Vertebrata</taxon>
        <taxon>Euteleostomi</taxon>
        <taxon>Actinopterygii</taxon>
        <taxon>Neopterygii</taxon>
        <taxon>Teleostei</taxon>
        <taxon>Neoteleostei</taxon>
        <taxon>Acanthomorphata</taxon>
        <taxon>Zeiogadaria</taxon>
        <taxon>Gadariae</taxon>
        <taxon>Gadiformes</taxon>
        <taxon>Muraenolepidoidei</taxon>
        <taxon>Muraenolepididae</taxon>
        <taxon>Muraenolepis</taxon>
    </lineage>
</organism>
<dbReference type="Pfam" id="PF12444">
    <property type="entry name" value="Sox_N"/>
    <property type="match status" value="1"/>
</dbReference>
<dbReference type="OrthoDB" id="6247875at2759"/>
<evidence type="ECO:0000256" key="1">
    <source>
        <dbReference type="ARBA" id="ARBA00004123"/>
    </source>
</evidence>
<feature type="compositionally biased region" description="Low complexity" evidence="7">
    <location>
        <begin position="346"/>
        <end position="363"/>
    </location>
</feature>
<comment type="subcellular location">
    <subcellularLocation>
        <location evidence="1">Nucleus</location>
    </subcellularLocation>
</comment>
<dbReference type="PROSITE" id="PS50118">
    <property type="entry name" value="HMG_BOX_2"/>
    <property type="match status" value="1"/>
</dbReference>
<gene>
    <name evidence="9" type="ORF">NHX12_024974</name>
</gene>
<dbReference type="CDD" id="cd22031">
    <property type="entry name" value="HMG-box_SoxE"/>
    <property type="match status" value="1"/>
</dbReference>
<dbReference type="AlphaFoldDB" id="A0A9Q0ELX3"/>
<proteinExistence type="predicted"/>
<dbReference type="GO" id="GO:0005634">
    <property type="term" value="C:nucleus"/>
    <property type="evidence" value="ECO:0007669"/>
    <property type="project" value="UniProtKB-SubCell"/>
</dbReference>
<feature type="region of interest" description="Disordered" evidence="7">
    <location>
        <begin position="162"/>
        <end position="220"/>
    </location>
</feature>
<feature type="compositionally biased region" description="Low complexity" evidence="7">
    <location>
        <begin position="292"/>
        <end position="304"/>
    </location>
</feature>
<dbReference type="InterPro" id="IPR009071">
    <property type="entry name" value="HMG_box_dom"/>
</dbReference>
<dbReference type="SUPFAM" id="SSF47095">
    <property type="entry name" value="HMG-box"/>
    <property type="match status" value="1"/>
</dbReference>
<accession>A0A9Q0ELX3</accession>
<evidence type="ECO:0000256" key="4">
    <source>
        <dbReference type="ARBA" id="ARBA00023163"/>
    </source>
</evidence>
<dbReference type="InterPro" id="IPR050917">
    <property type="entry name" value="SOX_TF"/>
</dbReference>
<keyword evidence="2" id="KW-0805">Transcription regulation</keyword>
<evidence type="ECO:0000256" key="5">
    <source>
        <dbReference type="ARBA" id="ARBA00023242"/>
    </source>
</evidence>
<sequence length="436" mass="47523">MTEEHTQHRLTDHPPGGPCSVALPLSHRGSDSEPGRTPPAKSGGDRAPNAHMDAQEESRPEDERRLPIPTCIRDAVSQVLRGYDWSLVPMCVGVKGQGGKSKPHVKRPMNAFMVWAQAARRKLADQYPHLHNAELSKTLGKLWRLLSESEKRPFADEAERLRLKHKKDHPDYKYQPRRRQQLQGPLTPPTTPKKDQPWVKPEGQQRPLEDGPAATGGRQNIDFSHVDISELSTDVIATMGEGFDVRELDRYLPPYPPAPGAHVLTAYGHSYPPPTTDPSHWAPKVAEALPFSPSSSSSSASGAMAAGGEGPAGHPTQPHIIKKEQMSPGHCSSLSPGQPPPPPPSHASLSSPSPSSSSRPYEPLDGSTGGFYGCWTPTGLYHQHHHHPFLYSPLPRGPYTVATTSTTTAASTPFLPSTSWEQQQQPLPVFASLARP</sequence>
<keyword evidence="3 6" id="KW-0238">DNA-binding</keyword>
<feature type="region of interest" description="Disordered" evidence="7">
    <location>
        <begin position="1"/>
        <end position="66"/>
    </location>
</feature>
<feature type="compositionally biased region" description="Basic and acidic residues" evidence="7">
    <location>
        <begin position="1"/>
        <end position="12"/>
    </location>
</feature>
<reference evidence="9" key="1">
    <citation type="submission" date="2022-07" db="EMBL/GenBank/DDBJ databases">
        <title>Chromosome-level genome of Muraenolepis orangiensis.</title>
        <authorList>
            <person name="Kim J."/>
        </authorList>
    </citation>
    <scope>NUCLEOTIDE SEQUENCE</scope>
    <source>
        <strain evidence="9">KU_S4_2022</strain>
        <tissue evidence="9">Muscle</tissue>
    </source>
</reference>
<comment type="caution">
    <text evidence="9">The sequence shown here is derived from an EMBL/GenBank/DDBJ whole genome shotgun (WGS) entry which is preliminary data.</text>
</comment>
<evidence type="ECO:0000313" key="9">
    <source>
        <dbReference type="EMBL" id="KAJ3607923.1"/>
    </source>
</evidence>
<dbReference type="GO" id="GO:0000978">
    <property type="term" value="F:RNA polymerase II cis-regulatory region sequence-specific DNA binding"/>
    <property type="evidence" value="ECO:0007669"/>
    <property type="project" value="TreeGrafter"/>
</dbReference>
<dbReference type="Gene3D" id="1.10.30.10">
    <property type="entry name" value="High mobility group box domain"/>
    <property type="match status" value="1"/>
</dbReference>
<evidence type="ECO:0000256" key="3">
    <source>
        <dbReference type="ARBA" id="ARBA00023125"/>
    </source>
</evidence>
<dbReference type="GO" id="GO:0000981">
    <property type="term" value="F:DNA-binding transcription factor activity, RNA polymerase II-specific"/>
    <property type="evidence" value="ECO:0007669"/>
    <property type="project" value="TreeGrafter"/>
</dbReference>
<evidence type="ECO:0000256" key="6">
    <source>
        <dbReference type="PROSITE-ProRule" id="PRU00267"/>
    </source>
</evidence>
<evidence type="ECO:0000313" key="10">
    <source>
        <dbReference type="Proteomes" id="UP001148018"/>
    </source>
</evidence>
<evidence type="ECO:0000256" key="2">
    <source>
        <dbReference type="ARBA" id="ARBA00023015"/>
    </source>
</evidence>
<dbReference type="EMBL" id="JANIIK010000040">
    <property type="protein sequence ID" value="KAJ3607923.1"/>
    <property type="molecule type" value="Genomic_DNA"/>
</dbReference>
<dbReference type="FunFam" id="1.10.30.10:FF:000004">
    <property type="entry name" value="Transcription factor SOX-10"/>
    <property type="match status" value="1"/>
</dbReference>
<dbReference type="InterPro" id="IPR022151">
    <property type="entry name" value="Sox_N"/>
</dbReference>
<feature type="region of interest" description="Disordered" evidence="7">
    <location>
        <begin position="417"/>
        <end position="436"/>
    </location>
</feature>
<keyword evidence="5 6" id="KW-0539">Nucleus</keyword>
<dbReference type="PANTHER" id="PTHR45803:SF5">
    <property type="entry name" value="SOX100B"/>
    <property type="match status" value="1"/>
</dbReference>
<dbReference type="InterPro" id="IPR036910">
    <property type="entry name" value="HMG_box_dom_sf"/>
</dbReference>
<dbReference type="Pfam" id="PF00505">
    <property type="entry name" value="HMG_box"/>
    <property type="match status" value="1"/>
</dbReference>
<feature type="DNA-binding region" description="HMG box" evidence="6">
    <location>
        <begin position="105"/>
        <end position="173"/>
    </location>
</feature>
<evidence type="ECO:0000259" key="8">
    <source>
        <dbReference type="PROSITE" id="PS50118"/>
    </source>
</evidence>
<name>A0A9Q0ELX3_9TELE</name>
<dbReference type="PANTHER" id="PTHR45803">
    <property type="entry name" value="SOX100B"/>
    <property type="match status" value="1"/>
</dbReference>
<feature type="region of interest" description="Disordered" evidence="7">
    <location>
        <begin position="289"/>
        <end position="363"/>
    </location>
</feature>
<keyword evidence="4" id="KW-0804">Transcription</keyword>
<feature type="compositionally biased region" description="Basic and acidic residues" evidence="7">
    <location>
        <begin position="53"/>
        <end position="66"/>
    </location>
</feature>
<keyword evidence="10" id="KW-1185">Reference proteome</keyword>
<dbReference type="SMART" id="SM00398">
    <property type="entry name" value="HMG"/>
    <property type="match status" value="1"/>
</dbReference>